<comment type="caution">
    <text evidence="1">The sequence shown here is derived from an EMBL/GenBank/DDBJ whole genome shotgun (WGS) entry which is preliminary data.</text>
</comment>
<reference evidence="1" key="1">
    <citation type="submission" date="2023-07" db="EMBL/GenBank/DDBJ databases">
        <title>draft genome sequence of fig (Ficus carica).</title>
        <authorList>
            <person name="Takahashi T."/>
            <person name="Nishimura K."/>
        </authorList>
    </citation>
    <scope>NUCLEOTIDE SEQUENCE</scope>
</reference>
<evidence type="ECO:0000313" key="1">
    <source>
        <dbReference type="EMBL" id="GMN47534.1"/>
    </source>
</evidence>
<gene>
    <name evidence="1" type="ORF">TIFTF001_016713</name>
</gene>
<accession>A0AA88A0W8</accession>
<sequence>MTQVVLCFDTHRARSLFVVNQLINKDSSKGPHSETTPQKALEVEVIKPQKTARNNFLTQEDIIALLERHEYSISPKDAKYVPEPPYPMEICLKPYPQGYETPIFSRGDNLVDFVQRFRDLALECYDENDEGALINICINNINLEYRVHLENVSITQFSRLSKTVEKTALSVRVNESPREWNDKRRNTPQSFAALDRDMLSARESKIASKKARAQHLIYLDKEVIDLDMLPDIEKDKSPRTAAAVIHSGDPIEGYAPDPRTSVVQALYRSPKFKSLFDQLGLGQQALLATTNSLWRVSTKHGPQCYANKAIAS</sequence>
<evidence type="ECO:0000313" key="2">
    <source>
        <dbReference type="Proteomes" id="UP001187192"/>
    </source>
</evidence>
<organism evidence="1 2">
    <name type="scientific">Ficus carica</name>
    <name type="common">Common fig</name>
    <dbReference type="NCBI Taxonomy" id="3494"/>
    <lineage>
        <taxon>Eukaryota</taxon>
        <taxon>Viridiplantae</taxon>
        <taxon>Streptophyta</taxon>
        <taxon>Embryophyta</taxon>
        <taxon>Tracheophyta</taxon>
        <taxon>Spermatophyta</taxon>
        <taxon>Magnoliopsida</taxon>
        <taxon>eudicotyledons</taxon>
        <taxon>Gunneridae</taxon>
        <taxon>Pentapetalae</taxon>
        <taxon>rosids</taxon>
        <taxon>fabids</taxon>
        <taxon>Rosales</taxon>
        <taxon>Moraceae</taxon>
        <taxon>Ficeae</taxon>
        <taxon>Ficus</taxon>
    </lineage>
</organism>
<protein>
    <submittedName>
        <fullName evidence="1">Uncharacterized protein</fullName>
    </submittedName>
</protein>
<dbReference type="EMBL" id="BTGU01000026">
    <property type="protein sequence ID" value="GMN47534.1"/>
    <property type="molecule type" value="Genomic_DNA"/>
</dbReference>
<name>A0AA88A0W8_FICCA</name>
<keyword evidence="2" id="KW-1185">Reference proteome</keyword>
<dbReference type="AlphaFoldDB" id="A0AA88A0W8"/>
<proteinExistence type="predicted"/>
<dbReference type="Proteomes" id="UP001187192">
    <property type="component" value="Unassembled WGS sequence"/>
</dbReference>